<dbReference type="GO" id="GO:0004523">
    <property type="term" value="F:RNA-DNA hybrid ribonuclease activity"/>
    <property type="evidence" value="ECO:0007669"/>
    <property type="project" value="InterPro"/>
</dbReference>
<name>A0AA88UDM3_9ASTE</name>
<protein>
    <recommendedName>
        <fullName evidence="1">RNase H type-1 domain-containing protein</fullName>
    </recommendedName>
</protein>
<dbReference type="AlphaFoldDB" id="A0AA88UDM3"/>
<evidence type="ECO:0000313" key="2">
    <source>
        <dbReference type="EMBL" id="KAK2980954.1"/>
    </source>
</evidence>
<proteinExistence type="predicted"/>
<dbReference type="EMBL" id="JAVXUO010001574">
    <property type="protein sequence ID" value="KAK2980954.1"/>
    <property type="molecule type" value="Genomic_DNA"/>
</dbReference>
<accession>A0AA88UDM3</accession>
<sequence length="157" mass="17581">MNILTDLFCQNETEIIKRNSDRGANNKDRLLRHYTRNGQFRVSSTYRLIMDRGLGNTSKGFPHAQKSNTNHTLKVFVFPAAGIYKVYFGATLSKETVTLGVGVMVRDSQGIFFVGLSMKIDGMTNLEIAGGQAAMEGNRFALEPYFWEIKVEGDSTE</sequence>
<gene>
    <name evidence="2" type="ORF">RJ640_025103</name>
</gene>
<dbReference type="GO" id="GO:0003676">
    <property type="term" value="F:nucleic acid binding"/>
    <property type="evidence" value="ECO:0007669"/>
    <property type="project" value="InterPro"/>
</dbReference>
<evidence type="ECO:0000259" key="1">
    <source>
        <dbReference type="Pfam" id="PF13456"/>
    </source>
</evidence>
<keyword evidence="3" id="KW-1185">Reference proteome</keyword>
<evidence type="ECO:0000313" key="3">
    <source>
        <dbReference type="Proteomes" id="UP001187471"/>
    </source>
</evidence>
<dbReference type="Proteomes" id="UP001187471">
    <property type="component" value="Unassembled WGS sequence"/>
</dbReference>
<dbReference type="InterPro" id="IPR002156">
    <property type="entry name" value="RNaseH_domain"/>
</dbReference>
<dbReference type="Pfam" id="PF13456">
    <property type="entry name" value="RVT_3"/>
    <property type="match status" value="1"/>
</dbReference>
<feature type="domain" description="RNase H type-1" evidence="1">
    <location>
        <begin position="91"/>
        <end position="156"/>
    </location>
</feature>
<organism evidence="2 3">
    <name type="scientific">Escallonia rubra</name>
    <dbReference type="NCBI Taxonomy" id="112253"/>
    <lineage>
        <taxon>Eukaryota</taxon>
        <taxon>Viridiplantae</taxon>
        <taxon>Streptophyta</taxon>
        <taxon>Embryophyta</taxon>
        <taxon>Tracheophyta</taxon>
        <taxon>Spermatophyta</taxon>
        <taxon>Magnoliopsida</taxon>
        <taxon>eudicotyledons</taxon>
        <taxon>Gunneridae</taxon>
        <taxon>Pentapetalae</taxon>
        <taxon>asterids</taxon>
        <taxon>campanulids</taxon>
        <taxon>Escalloniales</taxon>
        <taxon>Escalloniaceae</taxon>
        <taxon>Escallonia</taxon>
    </lineage>
</organism>
<reference evidence="2" key="1">
    <citation type="submission" date="2022-12" db="EMBL/GenBank/DDBJ databases">
        <title>Draft genome assemblies for two species of Escallonia (Escalloniales).</title>
        <authorList>
            <person name="Chanderbali A."/>
            <person name="Dervinis C."/>
            <person name="Anghel I."/>
            <person name="Soltis D."/>
            <person name="Soltis P."/>
            <person name="Zapata F."/>
        </authorList>
    </citation>
    <scope>NUCLEOTIDE SEQUENCE</scope>
    <source>
        <strain evidence="2">UCBG92.1500</strain>
        <tissue evidence="2">Leaf</tissue>
    </source>
</reference>
<comment type="caution">
    <text evidence="2">The sequence shown here is derived from an EMBL/GenBank/DDBJ whole genome shotgun (WGS) entry which is preliminary data.</text>
</comment>